<proteinExistence type="predicted"/>
<protein>
    <recommendedName>
        <fullName evidence="3">2,4-dihydroxyhept-2-ene-1,7-dioic acid aldolase</fullName>
    </recommendedName>
</protein>
<evidence type="ECO:0000313" key="2">
    <source>
        <dbReference type="Proteomes" id="UP001500752"/>
    </source>
</evidence>
<reference evidence="2" key="1">
    <citation type="journal article" date="2019" name="Int. J. Syst. Evol. Microbiol.">
        <title>The Global Catalogue of Microorganisms (GCM) 10K type strain sequencing project: providing services to taxonomists for standard genome sequencing and annotation.</title>
        <authorList>
            <consortium name="The Broad Institute Genomics Platform"/>
            <consortium name="The Broad Institute Genome Sequencing Center for Infectious Disease"/>
            <person name="Wu L."/>
            <person name="Ma J."/>
        </authorList>
    </citation>
    <scope>NUCLEOTIDE SEQUENCE [LARGE SCALE GENOMIC DNA]</scope>
    <source>
        <strain evidence="2">JCM 30742</strain>
    </source>
</reference>
<accession>A0ABP7BR50</accession>
<organism evidence="1 2">
    <name type="scientific">Arthrobacter ginkgonis</name>
    <dbReference type="NCBI Taxonomy" id="1630594"/>
    <lineage>
        <taxon>Bacteria</taxon>
        <taxon>Bacillati</taxon>
        <taxon>Actinomycetota</taxon>
        <taxon>Actinomycetes</taxon>
        <taxon>Micrococcales</taxon>
        <taxon>Micrococcaceae</taxon>
        <taxon>Arthrobacter</taxon>
    </lineage>
</organism>
<dbReference type="EMBL" id="BAABEO010000001">
    <property type="protein sequence ID" value="GAA3666488.1"/>
    <property type="molecule type" value="Genomic_DNA"/>
</dbReference>
<sequence length="103" mass="10736">MQGPRLARCTQHSGRAFAAIDQYLPVDLLVVGRRPISTRPHRGTATCADQTGKAKTEARRYMAAGADFVGVGADVALLARGTEALAARFTGDAGTDGSTPASY</sequence>
<gene>
    <name evidence="1" type="ORF">GCM10023081_01720</name>
</gene>
<keyword evidence="2" id="KW-1185">Reference proteome</keyword>
<comment type="caution">
    <text evidence="1">The sequence shown here is derived from an EMBL/GenBank/DDBJ whole genome shotgun (WGS) entry which is preliminary data.</text>
</comment>
<evidence type="ECO:0000313" key="1">
    <source>
        <dbReference type="EMBL" id="GAA3666488.1"/>
    </source>
</evidence>
<name>A0ABP7BR50_9MICC</name>
<dbReference type="Proteomes" id="UP001500752">
    <property type="component" value="Unassembled WGS sequence"/>
</dbReference>
<evidence type="ECO:0008006" key="3">
    <source>
        <dbReference type="Google" id="ProtNLM"/>
    </source>
</evidence>